<dbReference type="Pfam" id="PF02033">
    <property type="entry name" value="RBFA"/>
    <property type="match status" value="1"/>
</dbReference>
<evidence type="ECO:0000256" key="2">
    <source>
        <dbReference type="HAMAP-Rule" id="MF_00003"/>
    </source>
</evidence>
<comment type="subcellular location">
    <subcellularLocation>
        <location evidence="2">Cytoplasm</location>
    </subcellularLocation>
</comment>
<dbReference type="PANTHER" id="PTHR33515:SF1">
    <property type="entry name" value="RIBOSOME-BINDING FACTOR A, CHLOROPLASTIC-RELATED"/>
    <property type="match status" value="1"/>
</dbReference>
<evidence type="ECO:0000313" key="3">
    <source>
        <dbReference type="EMBL" id="KEZ20985.1"/>
    </source>
</evidence>
<accession>A0A084ESP3</accession>
<dbReference type="GO" id="GO:0043024">
    <property type="term" value="F:ribosomal small subunit binding"/>
    <property type="evidence" value="ECO:0007669"/>
    <property type="project" value="TreeGrafter"/>
</dbReference>
<dbReference type="Gene3D" id="3.30.300.20">
    <property type="match status" value="1"/>
</dbReference>
<keyword evidence="2" id="KW-0963">Cytoplasm</keyword>
<dbReference type="PANTHER" id="PTHR33515">
    <property type="entry name" value="RIBOSOME-BINDING FACTOR A, CHLOROPLASTIC-RELATED"/>
    <property type="match status" value="1"/>
</dbReference>
<dbReference type="SUPFAM" id="SSF89919">
    <property type="entry name" value="Ribosome-binding factor A, RbfA"/>
    <property type="match status" value="1"/>
</dbReference>
<dbReference type="InterPro" id="IPR000238">
    <property type="entry name" value="RbfA"/>
</dbReference>
<dbReference type="GO" id="GO:0005829">
    <property type="term" value="C:cytosol"/>
    <property type="evidence" value="ECO:0007669"/>
    <property type="project" value="TreeGrafter"/>
</dbReference>
<sequence length="117" mass="13881">MANIKTQKRKESLLLRELNLILQREMKSEVLKSISVVETRLSTDNSHAKIFYQFIPIFEDLTIQTIEEELENNLKEIRMILASKLDWRTVPELTFVYDTSLDRVNQIDKILKEDKNK</sequence>
<comment type="similarity">
    <text evidence="2">Belongs to the RbfA family.</text>
</comment>
<dbReference type="HAMAP" id="MF_00003">
    <property type="entry name" value="RbfA"/>
    <property type="match status" value="1"/>
</dbReference>
<protein>
    <recommendedName>
        <fullName evidence="2">Ribosome-binding factor A</fullName>
    </recommendedName>
</protein>
<dbReference type="PROSITE" id="PS01319">
    <property type="entry name" value="RBFA"/>
    <property type="match status" value="1"/>
</dbReference>
<dbReference type="EMBL" id="JFDO01000003">
    <property type="protein sequence ID" value="KEZ20985.1"/>
    <property type="molecule type" value="Genomic_DNA"/>
</dbReference>
<keyword evidence="1 2" id="KW-0690">Ribosome biogenesis</keyword>
<evidence type="ECO:0000256" key="1">
    <source>
        <dbReference type="ARBA" id="ARBA00022517"/>
    </source>
</evidence>
<dbReference type="AlphaFoldDB" id="A0A084ESP3"/>
<comment type="caution">
    <text evidence="3">The sequence shown here is derived from an EMBL/GenBank/DDBJ whole genome shotgun (WGS) entry which is preliminary data.</text>
</comment>
<dbReference type="InterPro" id="IPR015946">
    <property type="entry name" value="KH_dom-like_a/b"/>
</dbReference>
<organism evidence="3 4">
    <name type="scientific">Mycoplasma capricolum subsp. capricolum 14232</name>
    <dbReference type="NCBI Taxonomy" id="1188238"/>
    <lineage>
        <taxon>Bacteria</taxon>
        <taxon>Bacillati</taxon>
        <taxon>Mycoplasmatota</taxon>
        <taxon>Mollicutes</taxon>
        <taxon>Mycoplasmataceae</taxon>
        <taxon>Mycoplasma</taxon>
    </lineage>
</organism>
<dbReference type="RefSeq" id="WP_036430969.1">
    <property type="nucleotide sequence ID" value="NZ_JFDO01000003.1"/>
</dbReference>
<dbReference type="GO" id="GO:0030490">
    <property type="term" value="P:maturation of SSU-rRNA"/>
    <property type="evidence" value="ECO:0007669"/>
    <property type="project" value="UniProtKB-UniRule"/>
</dbReference>
<reference evidence="3 4" key="1">
    <citation type="submission" date="2014-02" db="EMBL/GenBank/DDBJ databases">
        <title>Genome sequence of Mycoplasma capricolum subsp. capricolum strain 14232.</title>
        <authorList>
            <person name="Sirand-Pugnet P."/>
            <person name="Breton M."/>
            <person name="Dordet-Frisoni E."/>
            <person name="Baranowski E."/>
            <person name="Barre A."/>
            <person name="Couture C."/>
            <person name="Dupuy V."/>
            <person name="Gaurivaud P."/>
            <person name="Jacob D."/>
            <person name="Lemaitre C."/>
            <person name="Manso-Silvan L."/>
            <person name="Nikolski M."/>
            <person name="Nouvel L.-X."/>
            <person name="Poumarat F."/>
            <person name="Tardy F."/>
            <person name="Thebault P."/>
            <person name="Theil S."/>
            <person name="Citti C."/>
            <person name="Thiaucourt F."/>
            <person name="Blanchard A."/>
        </authorList>
    </citation>
    <scope>NUCLEOTIDE SEQUENCE [LARGE SCALE GENOMIC DNA]</scope>
    <source>
        <strain evidence="3 4">14232</strain>
    </source>
</reference>
<dbReference type="InterPro" id="IPR020053">
    <property type="entry name" value="Ribosome-bd_factorA_CS"/>
</dbReference>
<gene>
    <name evidence="2 3" type="primary">rbfA</name>
    <name evidence="3" type="ORF">MCAPa_0550</name>
</gene>
<dbReference type="Proteomes" id="UP000028533">
    <property type="component" value="Unassembled WGS sequence"/>
</dbReference>
<dbReference type="InterPro" id="IPR023799">
    <property type="entry name" value="RbfA_dom_sf"/>
</dbReference>
<name>A0A084ESP3_MYCCA</name>
<proteinExistence type="inferred from homology"/>
<comment type="subunit">
    <text evidence="2">Monomer. Binds 30S ribosomal subunits, but not 50S ribosomal subunits or 70S ribosomes.</text>
</comment>
<dbReference type="NCBIfam" id="TIGR00082">
    <property type="entry name" value="rbfA"/>
    <property type="match status" value="1"/>
</dbReference>
<comment type="function">
    <text evidence="2">One of several proteins that assist in the late maturation steps of the functional core of the 30S ribosomal subunit. Associates with free 30S ribosomal subunits (but not with 30S subunits that are part of 70S ribosomes or polysomes). Required for efficient processing of 16S rRNA. May interact with the 5'-terminal helix region of 16S rRNA.</text>
</comment>
<evidence type="ECO:0000313" key="4">
    <source>
        <dbReference type="Proteomes" id="UP000028533"/>
    </source>
</evidence>